<organism evidence="9 10">
    <name type="scientific">Paenibacillus durus ATCC 35681</name>
    <dbReference type="NCBI Taxonomy" id="1333534"/>
    <lineage>
        <taxon>Bacteria</taxon>
        <taxon>Bacillati</taxon>
        <taxon>Bacillota</taxon>
        <taxon>Bacilli</taxon>
        <taxon>Bacillales</taxon>
        <taxon>Paenibacillaceae</taxon>
        <taxon>Paenibacillus</taxon>
    </lineage>
</organism>
<keyword evidence="4 7" id="KW-0812">Transmembrane</keyword>
<feature type="transmembrane region" description="Helical" evidence="7">
    <location>
        <begin position="203"/>
        <end position="225"/>
    </location>
</feature>
<name>A0A0F7CHL8_PAEDU</name>
<dbReference type="EMBL" id="CP011114">
    <property type="protein sequence ID" value="AKG33835.1"/>
    <property type="molecule type" value="Genomic_DNA"/>
</dbReference>
<feature type="transmembrane region" description="Helical" evidence="7">
    <location>
        <begin position="105"/>
        <end position="123"/>
    </location>
</feature>
<evidence type="ECO:0000256" key="1">
    <source>
        <dbReference type="ARBA" id="ARBA00004651"/>
    </source>
</evidence>
<evidence type="ECO:0000256" key="7">
    <source>
        <dbReference type="SAM" id="Phobius"/>
    </source>
</evidence>
<reference evidence="9 10" key="2">
    <citation type="journal article" date="2016" name="Genome Announc.">
        <title>Genome Sequence of a Gram-Positive Diazotroph, Paenibacillus durus Type Strain ATCC 35681.</title>
        <authorList>
            <person name="Halim M.A."/>
            <person name="Rahman A.Y."/>
            <person name="Sim K.S."/>
            <person name="Yam H.C."/>
            <person name="Rahim A.A."/>
            <person name="Ghazali A.H."/>
            <person name="Najimudin N."/>
        </authorList>
    </citation>
    <scope>NUCLEOTIDE SEQUENCE [LARGE SCALE GENOMIC DNA]</scope>
    <source>
        <strain evidence="9 10">ATCC 35681</strain>
    </source>
</reference>
<accession>A0A0F7CHL8</accession>
<evidence type="ECO:0000259" key="8">
    <source>
        <dbReference type="PROSITE" id="PS50850"/>
    </source>
</evidence>
<evidence type="ECO:0000313" key="10">
    <source>
        <dbReference type="Proteomes" id="UP000034189"/>
    </source>
</evidence>
<dbReference type="RefSeq" id="WP_025694058.1">
    <property type="nucleotide sequence ID" value="NZ_ASQQ01000071.1"/>
</dbReference>
<reference evidence="9 10" key="1">
    <citation type="submission" date="2015-03" db="EMBL/GenBank/DDBJ databases">
        <authorList>
            <person name="Abdul Halim M."/>
        </authorList>
    </citation>
    <scope>NUCLEOTIDE SEQUENCE [LARGE SCALE GENOMIC DNA]</scope>
    <source>
        <strain evidence="9 10">ATCC 35681</strain>
    </source>
</reference>
<dbReference type="Gene3D" id="1.20.1250.20">
    <property type="entry name" value="MFS general substrate transporter like domains"/>
    <property type="match status" value="2"/>
</dbReference>
<feature type="domain" description="Major facilitator superfamily (MFS) profile" evidence="8">
    <location>
        <begin position="1"/>
        <end position="384"/>
    </location>
</feature>
<feature type="transmembrane region" description="Helical" evidence="7">
    <location>
        <begin position="76"/>
        <end position="99"/>
    </location>
</feature>
<keyword evidence="3" id="KW-1003">Cell membrane</keyword>
<evidence type="ECO:0000256" key="3">
    <source>
        <dbReference type="ARBA" id="ARBA00022475"/>
    </source>
</evidence>
<keyword evidence="5 7" id="KW-1133">Transmembrane helix</keyword>
<dbReference type="PROSITE" id="PS50850">
    <property type="entry name" value="MFS"/>
    <property type="match status" value="1"/>
</dbReference>
<dbReference type="Proteomes" id="UP000034189">
    <property type="component" value="Chromosome"/>
</dbReference>
<dbReference type="GO" id="GO:0022857">
    <property type="term" value="F:transmembrane transporter activity"/>
    <property type="evidence" value="ECO:0007669"/>
    <property type="project" value="InterPro"/>
</dbReference>
<feature type="transmembrane region" description="Helical" evidence="7">
    <location>
        <begin position="44"/>
        <end position="64"/>
    </location>
</feature>
<proteinExistence type="predicted"/>
<dbReference type="CDD" id="cd17324">
    <property type="entry name" value="MFS_NepI_like"/>
    <property type="match status" value="1"/>
</dbReference>
<evidence type="ECO:0000256" key="6">
    <source>
        <dbReference type="ARBA" id="ARBA00023136"/>
    </source>
</evidence>
<dbReference type="PATRIC" id="fig|1333534.5.peg.852"/>
<dbReference type="HOGENOM" id="CLU_001265_61_0_9"/>
<keyword evidence="2" id="KW-0813">Transport</keyword>
<feature type="transmembrane region" description="Helical" evidence="7">
    <location>
        <begin position="356"/>
        <end position="374"/>
    </location>
</feature>
<dbReference type="InterPro" id="IPR036259">
    <property type="entry name" value="MFS_trans_sf"/>
</dbReference>
<dbReference type="PANTHER" id="PTHR43124">
    <property type="entry name" value="PURINE EFFLUX PUMP PBUE"/>
    <property type="match status" value="1"/>
</dbReference>
<dbReference type="AlphaFoldDB" id="A0A0F7CHL8"/>
<dbReference type="SUPFAM" id="SSF103473">
    <property type="entry name" value="MFS general substrate transporter"/>
    <property type="match status" value="1"/>
</dbReference>
<evidence type="ECO:0000256" key="4">
    <source>
        <dbReference type="ARBA" id="ARBA00022692"/>
    </source>
</evidence>
<protein>
    <submittedName>
        <fullName evidence="9">Arabinose ABC transporter permease</fullName>
    </submittedName>
</protein>
<feature type="transmembrane region" description="Helical" evidence="7">
    <location>
        <begin position="130"/>
        <end position="150"/>
    </location>
</feature>
<evidence type="ECO:0000256" key="2">
    <source>
        <dbReference type="ARBA" id="ARBA00022448"/>
    </source>
</evidence>
<sequence length="384" mass="41411">MRAYMYSAIIAFGLFSIVNTEFGVIGTFIQISEKYQISASQTGMLVSLFALTIAIFGPFMTLLFSGFNKKRIMASVLALFAIANLLSAVAPNFSVLLIVRILPAFLHPVYFSLAFVAAASFFPSGQKSKATAYVFTGGTVGMVLGVPFTSFIADQFSLEASFLFSAALNLIALISLLISVPSMPVTAKLSYKKQLGVLAKPQLWLNIATVCLTISAMFAVFSYFAEYLGQITKMSGKLISTMLILFGASGVLGNLQAGRLLSKHVVKTTVLYPAVLALTYLIVFWGGAYFIPMMIIVIVWGFIHTGGFIINQNWLASEASEAPEFANSLFVSFSNLGIAIGTASGGQFLLHMGTHQIIWGGLMFLALAVIGMVAKIKWYGIRSV</sequence>
<dbReference type="GO" id="GO:0005886">
    <property type="term" value="C:plasma membrane"/>
    <property type="evidence" value="ECO:0007669"/>
    <property type="project" value="UniProtKB-SubCell"/>
</dbReference>
<feature type="transmembrane region" description="Helical" evidence="7">
    <location>
        <begin position="237"/>
        <end position="257"/>
    </location>
</feature>
<comment type="subcellular location">
    <subcellularLocation>
        <location evidence="1">Cell membrane</location>
        <topology evidence="1">Multi-pass membrane protein</topology>
    </subcellularLocation>
</comment>
<evidence type="ECO:0000256" key="5">
    <source>
        <dbReference type="ARBA" id="ARBA00022989"/>
    </source>
</evidence>
<dbReference type="Pfam" id="PF07690">
    <property type="entry name" value="MFS_1"/>
    <property type="match status" value="1"/>
</dbReference>
<dbReference type="InterPro" id="IPR020846">
    <property type="entry name" value="MFS_dom"/>
</dbReference>
<dbReference type="OrthoDB" id="199773at2"/>
<keyword evidence="6 7" id="KW-0472">Membrane</keyword>
<dbReference type="InterPro" id="IPR050189">
    <property type="entry name" value="MFS_Efflux_Transporters"/>
</dbReference>
<evidence type="ECO:0000313" key="9">
    <source>
        <dbReference type="EMBL" id="AKG33835.1"/>
    </source>
</evidence>
<gene>
    <name evidence="9" type="ORF">VK70_03910</name>
</gene>
<dbReference type="InterPro" id="IPR011701">
    <property type="entry name" value="MFS"/>
</dbReference>
<dbReference type="PANTHER" id="PTHR43124:SF3">
    <property type="entry name" value="CHLORAMPHENICOL EFFLUX PUMP RV0191"/>
    <property type="match status" value="1"/>
</dbReference>
<feature type="transmembrane region" description="Helical" evidence="7">
    <location>
        <begin position="162"/>
        <end position="182"/>
    </location>
</feature>